<protein>
    <submittedName>
        <fullName evidence="4">GNAT family N-acetyltransferase</fullName>
    </submittedName>
</protein>
<dbReference type="SUPFAM" id="SSF55729">
    <property type="entry name" value="Acyl-CoA N-acyltransferases (Nat)"/>
    <property type="match status" value="1"/>
</dbReference>
<name>A0A6B0SUX7_9EURY</name>
<accession>A0A6B0SUX7</accession>
<dbReference type="PANTHER" id="PTHR43877">
    <property type="entry name" value="AMINOALKYLPHOSPHONATE N-ACETYLTRANSFERASE-RELATED-RELATED"/>
    <property type="match status" value="1"/>
</dbReference>
<sequence>MTVRRATRGDADAVRRVAGDSWETDYPSILSRESVESGLEEWYDPDRVRAAVEADDELLYVEEGGGEDAEARAVVGFAHAVVDERAETGHLLRLYVHPDARGEGRGGRLLERARGDLFARGVDRIHATVLTDNDLGTEFYRSFGFEPTGEAETRIGGETYPETRFTLTREG</sequence>
<gene>
    <name evidence="4" type="ORF">GRX01_08765</name>
</gene>
<evidence type="ECO:0000313" key="5">
    <source>
        <dbReference type="Proteomes" id="UP000437065"/>
    </source>
</evidence>
<dbReference type="InterPro" id="IPR000182">
    <property type="entry name" value="GNAT_dom"/>
</dbReference>
<dbReference type="CDD" id="cd04301">
    <property type="entry name" value="NAT_SF"/>
    <property type="match status" value="1"/>
</dbReference>
<keyword evidence="5" id="KW-1185">Reference proteome</keyword>
<evidence type="ECO:0000256" key="1">
    <source>
        <dbReference type="ARBA" id="ARBA00022679"/>
    </source>
</evidence>
<keyword evidence="2" id="KW-0012">Acyltransferase</keyword>
<evidence type="ECO:0000313" key="4">
    <source>
        <dbReference type="EMBL" id="MXR41426.1"/>
    </source>
</evidence>
<reference evidence="4 5" key="1">
    <citation type="submission" date="2019-12" db="EMBL/GenBank/DDBJ databases">
        <title>Isolation and characterization of three novel carbon monoxide-oxidizing members of Halobacteria from salione crusts and soils.</title>
        <authorList>
            <person name="Myers M.R."/>
            <person name="King G.M."/>
        </authorList>
    </citation>
    <scope>NUCLEOTIDE SEQUENCE [LARGE SCALE GENOMIC DNA]</scope>
    <source>
        <strain evidence="4 5">WSA2</strain>
    </source>
</reference>
<dbReference type="OrthoDB" id="125295at2157"/>
<dbReference type="InterPro" id="IPR050832">
    <property type="entry name" value="Bact_Acetyltransf"/>
</dbReference>
<dbReference type="RefSeq" id="WP_159665854.1">
    <property type="nucleotide sequence ID" value="NZ_WUUS01000005.1"/>
</dbReference>
<dbReference type="GO" id="GO:0016747">
    <property type="term" value="F:acyltransferase activity, transferring groups other than amino-acyl groups"/>
    <property type="evidence" value="ECO:0007669"/>
    <property type="project" value="InterPro"/>
</dbReference>
<dbReference type="Pfam" id="PF00583">
    <property type="entry name" value="Acetyltransf_1"/>
    <property type="match status" value="1"/>
</dbReference>
<feature type="domain" description="N-acetyltransferase" evidence="3">
    <location>
        <begin position="1"/>
        <end position="170"/>
    </location>
</feature>
<keyword evidence="1 4" id="KW-0808">Transferase</keyword>
<dbReference type="Gene3D" id="3.40.630.30">
    <property type="match status" value="1"/>
</dbReference>
<proteinExistence type="predicted"/>
<dbReference type="EMBL" id="WUUS01000005">
    <property type="protein sequence ID" value="MXR41426.1"/>
    <property type="molecule type" value="Genomic_DNA"/>
</dbReference>
<comment type="caution">
    <text evidence="4">The sequence shown here is derived from an EMBL/GenBank/DDBJ whole genome shotgun (WGS) entry which is preliminary data.</text>
</comment>
<dbReference type="InterPro" id="IPR016181">
    <property type="entry name" value="Acyl_CoA_acyltransferase"/>
</dbReference>
<organism evidence="4 5">
    <name type="scientific">Halobaculum saliterrae</name>
    <dbReference type="NCBI Taxonomy" id="2073113"/>
    <lineage>
        <taxon>Archaea</taxon>
        <taxon>Methanobacteriati</taxon>
        <taxon>Methanobacteriota</taxon>
        <taxon>Stenosarchaea group</taxon>
        <taxon>Halobacteria</taxon>
        <taxon>Halobacteriales</taxon>
        <taxon>Haloferacaceae</taxon>
        <taxon>Halobaculum</taxon>
    </lineage>
</organism>
<dbReference type="PROSITE" id="PS51186">
    <property type="entry name" value="GNAT"/>
    <property type="match status" value="1"/>
</dbReference>
<dbReference type="AlphaFoldDB" id="A0A6B0SUX7"/>
<evidence type="ECO:0000256" key="2">
    <source>
        <dbReference type="ARBA" id="ARBA00023315"/>
    </source>
</evidence>
<dbReference type="Proteomes" id="UP000437065">
    <property type="component" value="Unassembled WGS sequence"/>
</dbReference>
<evidence type="ECO:0000259" key="3">
    <source>
        <dbReference type="PROSITE" id="PS51186"/>
    </source>
</evidence>